<protein>
    <submittedName>
        <fullName evidence="1">Uncharacterized protein</fullName>
    </submittedName>
</protein>
<sequence>MGEEITSTTEDKALFRQCITALDNFYSLSDIKDHIKALQQVEAKVFTHQIKDFESFKAELLNIKGLSLDALDSSNNATGKIVEEYYKLPIFSSITLKKERYNL</sequence>
<accession>A0A8H7RJL7</accession>
<reference evidence="1" key="1">
    <citation type="submission" date="2020-12" db="EMBL/GenBank/DDBJ databases">
        <title>Metabolic potential, ecology and presence of endohyphal bacteria is reflected in genomic diversity of Mucoromycotina.</title>
        <authorList>
            <person name="Muszewska A."/>
            <person name="Okrasinska A."/>
            <person name="Steczkiewicz K."/>
            <person name="Drgas O."/>
            <person name="Orlowska M."/>
            <person name="Perlinska-Lenart U."/>
            <person name="Aleksandrzak-Piekarczyk T."/>
            <person name="Szatraj K."/>
            <person name="Zielenkiewicz U."/>
            <person name="Pilsyk S."/>
            <person name="Malc E."/>
            <person name="Mieczkowski P."/>
            <person name="Kruszewska J.S."/>
            <person name="Biernat P."/>
            <person name="Pawlowska J."/>
        </authorList>
    </citation>
    <scope>NUCLEOTIDE SEQUENCE</scope>
    <source>
        <strain evidence="1">CBS 226.32</strain>
    </source>
</reference>
<gene>
    <name evidence="1" type="ORF">INT46_006014</name>
</gene>
<evidence type="ECO:0000313" key="2">
    <source>
        <dbReference type="Proteomes" id="UP000650833"/>
    </source>
</evidence>
<keyword evidence="2" id="KW-1185">Reference proteome</keyword>
<comment type="caution">
    <text evidence="1">The sequence shown here is derived from an EMBL/GenBank/DDBJ whole genome shotgun (WGS) entry which is preliminary data.</text>
</comment>
<proteinExistence type="predicted"/>
<dbReference type="EMBL" id="JAEPRC010000053">
    <property type="protein sequence ID" value="KAG2212179.1"/>
    <property type="molecule type" value="Genomic_DNA"/>
</dbReference>
<organism evidence="1 2">
    <name type="scientific">Mucor plumbeus</name>
    <dbReference type="NCBI Taxonomy" id="97098"/>
    <lineage>
        <taxon>Eukaryota</taxon>
        <taxon>Fungi</taxon>
        <taxon>Fungi incertae sedis</taxon>
        <taxon>Mucoromycota</taxon>
        <taxon>Mucoromycotina</taxon>
        <taxon>Mucoromycetes</taxon>
        <taxon>Mucorales</taxon>
        <taxon>Mucorineae</taxon>
        <taxon>Mucoraceae</taxon>
        <taxon>Mucor</taxon>
    </lineage>
</organism>
<evidence type="ECO:0000313" key="1">
    <source>
        <dbReference type="EMBL" id="KAG2212179.1"/>
    </source>
</evidence>
<name>A0A8H7RJL7_9FUNG</name>
<dbReference type="AlphaFoldDB" id="A0A8H7RJL7"/>
<dbReference type="Proteomes" id="UP000650833">
    <property type="component" value="Unassembled WGS sequence"/>
</dbReference>